<dbReference type="NCBIfam" id="TIGR00711">
    <property type="entry name" value="efflux_EmrB"/>
    <property type="match status" value="1"/>
</dbReference>
<evidence type="ECO:0000313" key="10">
    <source>
        <dbReference type="Proteomes" id="UP000325161"/>
    </source>
</evidence>
<feature type="transmembrane region" description="Helical" evidence="7">
    <location>
        <begin position="170"/>
        <end position="189"/>
    </location>
</feature>
<evidence type="ECO:0000256" key="2">
    <source>
        <dbReference type="ARBA" id="ARBA00022448"/>
    </source>
</evidence>
<dbReference type="PRINTS" id="PR01036">
    <property type="entry name" value="TCRTETB"/>
</dbReference>
<feature type="transmembrane region" description="Helical" evidence="7">
    <location>
        <begin position="110"/>
        <end position="131"/>
    </location>
</feature>
<reference evidence="9 10" key="1">
    <citation type="submission" date="2019-08" db="EMBL/GenBank/DDBJ databases">
        <title>Amphibian skin-associated Pigmentiphaga: genome sequence and occurrence across geography and hosts.</title>
        <authorList>
            <person name="Bletz M.C."/>
            <person name="Bunk B."/>
            <person name="Sproeer C."/>
            <person name="Biwer P."/>
            <person name="Reiter S."/>
            <person name="Rabemananjara F.C.E."/>
            <person name="Schulz S."/>
            <person name="Overmann J."/>
            <person name="Vences M."/>
        </authorList>
    </citation>
    <scope>NUCLEOTIDE SEQUENCE [LARGE SCALE GENOMIC DNA]</scope>
    <source>
        <strain evidence="9 10">Mada1488</strain>
    </source>
</reference>
<evidence type="ECO:0000256" key="4">
    <source>
        <dbReference type="ARBA" id="ARBA00022692"/>
    </source>
</evidence>
<accession>A0A5C0B2L5</accession>
<feature type="transmembrane region" description="Helical" evidence="7">
    <location>
        <begin position="235"/>
        <end position="252"/>
    </location>
</feature>
<feature type="transmembrane region" description="Helical" evidence="7">
    <location>
        <begin position="201"/>
        <end position="223"/>
    </location>
</feature>
<dbReference type="PANTHER" id="PTHR42718:SF46">
    <property type="entry name" value="BLR6921 PROTEIN"/>
    <property type="match status" value="1"/>
</dbReference>
<evidence type="ECO:0000256" key="7">
    <source>
        <dbReference type="SAM" id="Phobius"/>
    </source>
</evidence>
<dbReference type="Proteomes" id="UP000325161">
    <property type="component" value="Chromosome"/>
</dbReference>
<keyword evidence="6 7" id="KW-0472">Membrane</keyword>
<feature type="transmembrane region" description="Helical" evidence="7">
    <location>
        <begin position="140"/>
        <end position="158"/>
    </location>
</feature>
<feature type="transmembrane region" description="Helical" evidence="7">
    <location>
        <begin position="272"/>
        <end position="293"/>
    </location>
</feature>
<feature type="domain" description="Major facilitator superfamily (MFS) profile" evidence="8">
    <location>
        <begin position="19"/>
        <end position="462"/>
    </location>
</feature>
<dbReference type="InterPro" id="IPR011701">
    <property type="entry name" value="MFS"/>
</dbReference>
<name>A0A5C0B2L5_9BURK</name>
<dbReference type="PANTHER" id="PTHR42718">
    <property type="entry name" value="MAJOR FACILITATOR SUPERFAMILY MULTIDRUG TRANSPORTER MFSC"/>
    <property type="match status" value="1"/>
</dbReference>
<dbReference type="PROSITE" id="PS50850">
    <property type="entry name" value="MFS"/>
    <property type="match status" value="1"/>
</dbReference>
<dbReference type="RefSeq" id="WP_148817004.1">
    <property type="nucleotide sequence ID" value="NZ_CP043046.1"/>
</dbReference>
<dbReference type="Pfam" id="PF07690">
    <property type="entry name" value="MFS_1"/>
    <property type="match status" value="1"/>
</dbReference>
<dbReference type="Gene3D" id="1.20.1720.10">
    <property type="entry name" value="Multidrug resistance protein D"/>
    <property type="match status" value="1"/>
</dbReference>
<evidence type="ECO:0000256" key="5">
    <source>
        <dbReference type="ARBA" id="ARBA00022989"/>
    </source>
</evidence>
<feature type="transmembrane region" description="Helical" evidence="7">
    <location>
        <begin position="84"/>
        <end position="104"/>
    </location>
</feature>
<evidence type="ECO:0000256" key="6">
    <source>
        <dbReference type="ARBA" id="ARBA00023136"/>
    </source>
</evidence>
<sequence length="467" mass="48581">MSAAPPNGTPAQGMPSTAFLFLIGAGFFMQGLDTTIVNTALPAIAAALGESPLQMQPVVVAYTLTMAMLIPASGWLADRFGTRQIYFAAILLFALGSLCCAAAQTLPQLVAARVLQGIGGAMLLPIGRLALLRSVAPEQYIAALATVTIAGQIGPLLGPPLGGLLAQSASWPWIFLINVPIALGGLWAVRRFMPEGKLDQAAPSFDAVGFLLVGACMVAFSLALDVPAGEHHDDWAMGLSAVSLAAALAYVLHARRRDNPLFRLGLFRDRNFGVGLIGNLVCRIGSNAVPFMLPLLLQLQLGFTPLNSGLMLVPAAAGGMIGRRMISGLIKRFGYHSFLSVNTVVVGLSIAAFGLIEPGVPLWLQIATITIFGASNSMQFAVMNSATLRGLDPADAGSGNSLFSMAQMLATGLGVTIGASLVNVLGSNLGSTAHGFSGAFVLLGVVTAFSALIFRRMRSPGSRPIKR</sequence>
<dbReference type="InterPro" id="IPR020846">
    <property type="entry name" value="MFS_dom"/>
</dbReference>
<keyword evidence="4 7" id="KW-0812">Transmembrane</keyword>
<organism evidence="9 10">
    <name type="scientific">Pigmentiphaga aceris</name>
    <dbReference type="NCBI Taxonomy" id="1940612"/>
    <lineage>
        <taxon>Bacteria</taxon>
        <taxon>Pseudomonadati</taxon>
        <taxon>Pseudomonadota</taxon>
        <taxon>Betaproteobacteria</taxon>
        <taxon>Burkholderiales</taxon>
        <taxon>Alcaligenaceae</taxon>
        <taxon>Pigmentiphaga</taxon>
    </lineage>
</organism>
<keyword evidence="5 7" id="KW-1133">Transmembrane helix</keyword>
<dbReference type="Gene3D" id="1.20.1250.20">
    <property type="entry name" value="MFS general substrate transporter like domains"/>
    <property type="match status" value="1"/>
</dbReference>
<dbReference type="KEGG" id="pacr:FXN63_20500"/>
<dbReference type="AlphaFoldDB" id="A0A5C0B2L5"/>
<evidence type="ECO:0000259" key="8">
    <source>
        <dbReference type="PROSITE" id="PS50850"/>
    </source>
</evidence>
<feature type="transmembrane region" description="Helical" evidence="7">
    <location>
        <begin position="362"/>
        <end position="382"/>
    </location>
</feature>
<protein>
    <submittedName>
        <fullName evidence="9">DHA2 family efflux MFS transporter permease subunit</fullName>
    </submittedName>
</protein>
<feature type="transmembrane region" description="Helical" evidence="7">
    <location>
        <begin position="402"/>
        <end position="422"/>
    </location>
</feature>
<evidence type="ECO:0000313" key="9">
    <source>
        <dbReference type="EMBL" id="QEI07953.1"/>
    </source>
</evidence>
<keyword evidence="10" id="KW-1185">Reference proteome</keyword>
<dbReference type="EMBL" id="CP043046">
    <property type="protein sequence ID" value="QEI07953.1"/>
    <property type="molecule type" value="Genomic_DNA"/>
</dbReference>
<gene>
    <name evidence="9" type="ORF">FXN63_20500</name>
</gene>
<keyword evidence="3" id="KW-1003">Cell membrane</keyword>
<evidence type="ECO:0000256" key="1">
    <source>
        <dbReference type="ARBA" id="ARBA00004651"/>
    </source>
</evidence>
<dbReference type="SUPFAM" id="SSF103473">
    <property type="entry name" value="MFS general substrate transporter"/>
    <property type="match status" value="1"/>
</dbReference>
<feature type="transmembrane region" description="Helical" evidence="7">
    <location>
        <begin position="299"/>
        <end position="321"/>
    </location>
</feature>
<dbReference type="InterPro" id="IPR004638">
    <property type="entry name" value="EmrB-like"/>
</dbReference>
<dbReference type="InterPro" id="IPR036259">
    <property type="entry name" value="MFS_trans_sf"/>
</dbReference>
<feature type="transmembrane region" description="Helical" evidence="7">
    <location>
        <begin position="333"/>
        <end position="356"/>
    </location>
</feature>
<comment type="subcellular location">
    <subcellularLocation>
        <location evidence="1">Cell membrane</location>
        <topology evidence="1">Multi-pass membrane protein</topology>
    </subcellularLocation>
</comment>
<keyword evidence="2" id="KW-0813">Transport</keyword>
<feature type="transmembrane region" description="Helical" evidence="7">
    <location>
        <begin position="55"/>
        <end position="77"/>
    </location>
</feature>
<evidence type="ECO:0000256" key="3">
    <source>
        <dbReference type="ARBA" id="ARBA00022475"/>
    </source>
</evidence>
<proteinExistence type="predicted"/>
<feature type="transmembrane region" description="Helical" evidence="7">
    <location>
        <begin position="434"/>
        <end position="454"/>
    </location>
</feature>
<dbReference type="OrthoDB" id="9807274at2"/>
<dbReference type="GO" id="GO:0022857">
    <property type="term" value="F:transmembrane transporter activity"/>
    <property type="evidence" value="ECO:0007669"/>
    <property type="project" value="InterPro"/>
</dbReference>
<dbReference type="GO" id="GO:0005886">
    <property type="term" value="C:plasma membrane"/>
    <property type="evidence" value="ECO:0007669"/>
    <property type="project" value="UniProtKB-SubCell"/>
</dbReference>